<dbReference type="GO" id="GO:0042834">
    <property type="term" value="F:peptidoglycan binding"/>
    <property type="evidence" value="ECO:0007669"/>
    <property type="project" value="InterPro"/>
</dbReference>
<name>A0A381X333_9ZZZZ</name>
<dbReference type="AlphaFoldDB" id="A0A381X333"/>
<feature type="domain" description="SPOR" evidence="2">
    <location>
        <begin position="281"/>
        <end position="360"/>
    </location>
</feature>
<reference evidence="3" key="1">
    <citation type="submission" date="2018-05" db="EMBL/GenBank/DDBJ databases">
        <authorList>
            <person name="Lanie J.A."/>
            <person name="Ng W.-L."/>
            <person name="Kazmierczak K.M."/>
            <person name="Andrzejewski T.M."/>
            <person name="Davidsen T.M."/>
            <person name="Wayne K.J."/>
            <person name="Tettelin H."/>
            <person name="Glass J.I."/>
            <person name="Rusch D."/>
            <person name="Podicherti R."/>
            <person name="Tsui H.-C.T."/>
            <person name="Winkler M.E."/>
        </authorList>
    </citation>
    <scope>NUCLEOTIDE SEQUENCE</scope>
</reference>
<evidence type="ECO:0000259" key="2">
    <source>
        <dbReference type="PROSITE" id="PS51724"/>
    </source>
</evidence>
<dbReference type="InterPro" id="IPR036680">
    <property type="entry name" value="SPOR-like_sf"/>
</dbReference>
<protein>
    <recommendedName>
        <fullName evidence="2">SPOR domain-containing protein</fullName>
    </recommendedName>
</protein>
<dbReference type="Gene3D" id="3.30.70.1070">
    <property type="entry name" value="Sporulation related repeat"/>
    <property type="match status" value="2"/>
</dbReference>
<proteinExistence type="predicted"/>
<evidence type="ECO:0000256" key="1">
    <source>
        <dbReference type="SAM" id="MobiDB-lite"/>
    </source>
</evidence>
<sequence>MKRIDPSYYNLLILVSLLFITINQTGCGKKSDKITPINKIFITKKKTFLYEDVHARNVIAEIPEFTTLKAKQKMTVQRSAGMVAVYYDVQFNKQHGWVMAIYLAEVSDDEQPEDSRKRKSPKKESNGEPITPRSNKMKPKITKRTQNSVQPSRKTESDHRKMRKKAPVAKNQQSISDGTTSLSNVPQLFSVQVGSFKDSLYALNLANNIKSLGFDTQLNEFYGNSGLWWRVRVGKYNSRGKANKTANLIRKTYPLEPWVVSIIGAPYPKQHQDIKEKKETNIKTEYYTIQISSVKNRNNANLLADRLNNAGYPSIVTSVDVKGEIWYRVRHGEYKMITVAKRVANELENKYKLSPWISNIYK</sequence>
<dbReference type="Pfam" id="PF05036">
    <property type="entry name" value="SPOR"/>
    <property type="match status" value="2"/>
</dbReference>
<evidence type="ECO:0000313" key="3">
    <source>
        <dbReference type="EMBL" id="SVA59125.1"/>
    </source>
</evidence>
<dbReference type="PROSITE" id="PS51724">
    <property type="entry name" value="SPOR"/>
    <property type="match status" value="2"/>
</dbReference>
<gene>
    <name evidence="3" type="ORF">METZ01_LOCUS111979</name>
</gene>
<accession>A0A381X333</accession>
<feature type="compositionally biased region" description="Polar residues" evidence="1">
    <location>
        <begin position="170"/>
        <end position="181"/>
    </location>
</feature>
<dbReference type="PANTHER" id="PTHR38687">
    <property type="entry name" value="CELL DIVISION PROTEIN DEDD-RELATED"/>
    <property type="match status" value="1"/>
</dbReference>
<dbReference type="SUPFAM" id="SSF110997">
    <property type="entry name" value="Sporulation related repeat"/>
    <property type="match status" value="2"/>
</dbReference>
<dbReference type="InterPro" id="IPR052521">
    <property type="entry name" value="Cell_div_SPOR-domain"/>
</dbReference>
<organism evidence="3">
    <name type="scientific">marine metagenome</name>
    <dbReference type="NCBI Taxonomy" id="408172"/>
    <lineage>
        <taxon>unclassified sequences</taxon>
        <taxon>metagenomes</taxon>
        <taxon>ecological metagenomes</taxon>
    </lineage>
</organism>
<feature type="domain" description="SPOR" evidence="2">
    <location>
        <begin position="183"/>
        <end position="262"/>
    </location>
</feature>
<feature type="region of interest" description="Disordered" evidence="1">
    <location>
        <begin position="109"/>
        <end position="181"/>
    </location>
</feature>
<dbReference type="InterPro" id="IPR007730">
    <property type="entry name" value="SPOR-like_dom"/>
</dbReference>
<dbReference type="EMBL" id="UINC01013733">
    <property type="protein sequence ID" value="SVA59125.1"/>
    <property type="molecule type" value="Genomic_DNA"/>
</dbReference>